<dbReference type="GO" id="GO:0005762">
    <property type="term" value="C:mitochondrial large ribosomal subunit"/>
    <property type="evidence" value="ECO:0007669"/>
    <property type="project" value="TreeGrafter"/>
</dbReference>
<keyword evidence="3 10" id="KW-0689">Ribosomal protein</keyword>
<dbReference type="PANTHER" id="PTHR11362:SF133">
    <property type="entry name" value="LARGE RIBOSOMAL SUBUNIT PROTEIN ML38"/>
    <property type="match status" value="1"/>
</dbReference>
<evidence type="ECO:0000256" key="8">
    <source>
        <dbReference type="ARBA" id="ARBA00039444"/>
    </source>
</evidence>
<organism evidence="10">
    <name type="scientific">Culex pipiens</name>
    <name type="common">House mosquito</name>
    <dbReference type="NCBI Taxonomy" id="7175"/>
    <lineage>
        <taxon>Eukaryota</taxon>
        <taxon>Metazoa</taxon>
        <taxon>Ecdysozoa</taxon>
        <taxon>Arthropoda</taxon>
        <taxon>Hexapoda</taxon>
        <taxon>Insecta</taxon>
        <taxon>Pterygota</taxon>
        <taxon>Neoptera</taxon>
        <taxon>Endopterygota</taxon>
        <taxon>Diptera</taxon>
        <taxon>Nematocera</taxon>
        <taxon>Culicoidea</taxon>
        <taxon>Culicidae</taxon>
        <taxon>Culicinae</taxon>
        <taxon>Culicini</taxon>
        <taxon>Culex</taxon>
        <taxon>Culex</taxon>
    </lineage>
</organism>
<dbReference type="Pfam" id="PF01161">
    <property type="entry name" value="PBP"/>
    <property type="match status" value="1"/>
</dbReference>
<dbReference type="AlphaFoldDB" id="A0A8D8E3W6"/>
<reference evidence="10" key="1">
    <citation type="submission" date="2021-05" db="EMBL/GenBank/DDBJ databases">
        <authorList>
            <person name="Alioto T."/>
            <person name="Alioto T."/>
            <person name="Gomez Garrido J."/>
        </authorList>
    </citation>
    <scope>NUCLEOTIDE SEQUENCE</scope>
</reference>
<dbReference type="InterPro" id="IPR008914">
    <property type="entry name" value="PEBP"/>
</dbReference>
<comment type="similarity">
    <text evidence="7">Belongs to the phosphatidylethanolamine-binding protein family. Mitochondrion-specific ribosomal protein mL38 subfamily.</text>
</comment>
<evidence type="ECO:0000256" key="9">
    <source>
        <dbReference type="ARBA" id="ARBA00041206"/>
    </source>
</evidence>
<keyword evidence="6" id="KW-0687">Ribonucleoprotein</keyword>
<keyword evidence="2" id="KW-0809">Transit peptide</keyword>
<dbReference type="GO" id="GO:0005743">
    <property type="term" value="C:mitochondrial inner membrane"/>
    <property type="evidence" value="ECO:0007669"/>
    <property type="project" value="UniProtKB-ARBA"/>
</dbReference>
<dbReference type="CDD" id="cd00866">
    <property type="entry name" value="PEBP_euk"/>
    <property type="match status" value="1"/>
</dbReference>
<evidence type="ECO:0000256" key="4">
    <source>
        <dbReference type="ARBA" id="ARBA00023054"/>
    </source>
</evidence>
<dbReference type="FunFam" id="3.90.280.10:FF:000002">
    <property type="entry name" value="39S ribosomal protein L38, mitochondrial"/>
    <property type="match status" value="1"/>
</dbReference>
<evidence type="ECO:0000256" key="3">
    <source>
        <dbReference type="ARBA" id="ARBA00022980"/>
    </source>
</evidence>
<dbReference type="InterPro" id="IPR035810">
    <property type="entry name" value="PEBP_euk"/>
</dbReference>
<dbReference type="SUPFAM" id="SSF49777">
    <property type="entry name" value="PEBP-like"/>
    <property type="match status" value="1"/>
</dbReference>
<accession>A0A8D8E3W6</accession>
<name>A0A8D8E3W6_CULPI</name>
<dbReference type="EMBL" id="HBUE01294452">
    <property type="protein sequence ID" value="CAG6575612.1"/>
    <property type="molecule type" value="Transcribed_RNA"/>
</dbReference>
<dbReference type="EMBL" id="HBUE01188651">
    <property type="protein sequence ID" value="CAG6523937.1"/>
    <property type="molecule type" value="Transcribed_RNA"/>
</dbReference>
<evidence type="ECO:0000256" key="7">
    <source>
        <dbReference type="ARBA" id="ARBA00038016"/>
    </source>
</evidence>
<comment type="subcellular location">
    <subcellularLocation>
        <location evidence="1">Mitochondrion</location>
    </subcellularLocation>
</comment>
<evidence type="ECO:0000256" key="2">
    <source>
        <dbReference type="ARBA" id="ARBA00022946"/>
    </source>
</evidence>
<dbReference type="Gene3D" id="3.90.280.10">
    <property type="entry name" value="PEBP-like"/>
    <property type="match status" value="1"/>
</dbReference>
<dbReference type="InterPro" id="IPR036610">
    <property type="entry name" value="PEBP-like_sf"/>
</dbReference>
<evidence type="ECO:0000313" key="10">
    <source>
        <dbReference type="EMBL" id="CAG6523937.1"/>
    </source>
</evidence>
<evidence type="ECO:0000256" key="6">
    <source>
        <dbReference type="ARBA" id="ARBA00023274"/>
    </source>
</evidence>
<keyword evidence="5" id="KW-0496">Mitochondrion</keyword>
<evidence type="ECO:0000256" key="1">
    <source>
        <dbReference type="ARBA" id="ARBA00004173"/>
    </source>
</evidence>
<keyword evidence="4" id="KW-0175">Coiled coil</keyword>
<protein>
    <recommendedName>
        <fullName evidence="8">Large ribosomal subunit protein mL38</fullName>
    </recommendedName>
    <alternativeName>
        <fullName evidence="9">39S ribosomal protein L38, mitochondrial</fullName>
    </alternativeName>
</protein>
<dbReference type="PANTHER" id="PTHR11362">
    <property type="entry name" value="PHOSPHATIDYLETHANOLAMINE-BINDING PROTEIN"/>
    <property type="match status" value="1"/>
</dbReference>
<evidence type="ECO:0000256" key="5">
    <source>
        <dbReference type="ARBA" id="ARBA00023128"/>
    </source>
</evidence>
<sequence>MAARIGVQSLLSGPQLLATSLSTTRLQVRHGHRLRGKAPGVAKTLEQRLAEERAVDPEVARKVNIGYPHLKPARSAQLKERLDHLKAQRSNPELEKLARAKTLTVDPELVRRDWLKTSGPFHVQRLAEHYGVFEHLFGAAYFVPRVNLKVAFPTSGGELASPVYYGNVIKPSEATSEPDVQFDPNFDFKGSDSKQVGGDSWWTLVLTNPDGHFTESDKEYCHWFVANIPNGDVAKGERIVPYLQPIPPKGTGFHRHVFVLYKQEKKLDFGEYAVGEQDRTDLAKRTFQTVKFYRRFQDEITPAGLAFFQADWDQSLVGFYHDVLKRKHPVYEYDFPAPYLRDQEWFPLRRPFNLYMDKYRDPKQVAKEYLARKLARTHPFEGPEPALRFPNAHPVPREVPSWLTTQIKKDRRGWGRVNDV</sequence>
<proteinExistence type="inferred from homology"/>